<evidence type="ECO:0000313" key="13">
    <source>
        <dbReference type="EMBL" id="EHL11776.1"/>
    </source>
</evidence>
<protein>
    <recommendedName>
        <fullName evidence="10">4,4'-diaponeurosporenoate glycosyltransferase</fullName>
    </recommendedName>
</protein>
<reference evidence="13" key="1">
    <citation type="submission" date="2011-08" db="EMBL/GenBank/DDBJ databases">
        <authorList>
            <consortium name="The Broad Institute Genome Sequencing Platform"/>
            <person name="Earl A."/>
            <person name="Ward D."/>
            <person name="Feldgarden M."/>
            <person name="Gevers D."/>
            <person name="Sizova M."/>
            <person name="Hazen A."/>
            <person name="Epstein S."/>
            <person name="Young S.K."/>
            <person name="Zeng Q."/>
            <person name="Gargeya S."/>
            <person name="Fitzgerald M."/>
            <person name="Haas B."/>
            <person name="Abouelleil A."/>
            <person name="Alvarado L."/>
            <person name="Arachchi H.M."/>
            <person name="Berlin A."/>
            <person name="Brown A."/>
            <person name="Chapman S.B."/>
            <person name="Chen Z."/>
            <person name="Dunbar C."/>
            <person name="Freedman E."/>
            <person name="Gearin G."/>
            <person name="Gellesch M."/>
            <person name="Goldberg J."/>
            <person name="Griggs A."/>
            <person name="Gujja S."/>
            <person name="Heiman D."/>
            <person name="Howarth C."/>
            <person name="Larson L."/>
            <person name="Lui A."/>
            <person name="MacDonald P.J.P."/>
            <person name="Montmayeur A."/>
            <person name="Murphy C."/>
            <person name="Neiman D."/>
            <person name="Pearson M."/>
            <person name="Priest M."/>
            <person name="Roberts A."/>
            <person name="Saif S."/>
            <person name="Shea T."/>
            <person name="Shenoy N."/>
            <person name="Sisk P."/>
            <person name="Stolte C."/>
            <person name="Sykes S."/>
            <person name="Wortman J."/>
            <person name="Nusbaum C."/>
            <person name="Birren B."/>
        </authorList>
    </citation>
    <scope>NUCLEOTIDE SEQUENCE</scope>
    <source>
        <strain evidence="13">ACB1</strain>
    </source>
</reference>
<dbReference type="InterPro" id="IPR029044">
    <property type="entry name" value="Nucleotide-diphossugar_trans"/>
</dbReference>
<reference evidence="13" key="2">
    <citation type="submission" date="2013-03" db="EMBL/GenBank/DDBJ databases">
        <title>The Genome Sequence of Oribacterium sp. ACB1.</title>
        <authorList>
            <consortium name="The Broad Institute Genomics Platform"/>
            <consortium name="The Broad Institute Genome Sequencing Center for Infectious Disease"/>
            <person name="Earl A."/>
            <person name="Ward D."/>
            <person name="Feldgarden M."/>
            <person name="Gevers D."/>
            <person name="Sizova M."/>
            <person name="Hazen A."/>
            <person name="Epstein S."/>
            <person name="Walker B."/>
            <person name="Young S."/>
            <person name="Zeng Q."/>
            <person name="Gargeya S."/>
            <person name="Fitzgerald M."/>
            <person name="Haas B."/>
            <person name="Abouelleil A."/>
            <person name="Allen A.W."/>
            <person name="Alvarado L."/>
            <person name="Arachchi H.M."/>
            <person name="Berlin A.M."/>
            <person name="Chapman S.B."/>
            <person name="Gainer-Dewar J."/>
            <person name="Goldberg J."/>
            <person name="Griggs A."/>
            <person name="Gujja S."/>
            <person name="Hansen M."/>
            <person name="Howarth C."/>
            <person name="Imamovic A."/>
            <person name="Ireland A."/>
            <person name="Larimer J."/>
            <person name="McCowan C."/>
            <person name="Murphy C."/>
            <person name="Pearson M."/>
            <person name="Poon T.W."/>
            <person name="Priest M."/>
            <person name="Roberts A."/>
            <person name="Saif S."/>
            <person name="Shea T."/>
            <person name="Sisk P."/>
            <person name="Sykes S."/>
            <person name="Wortman J."/>
            <person name="Nusbaum C."/>
            <person name="Birren B."/>
        </authorList>
    </citation>
    <scope>NUCLEOTIDE SEQUENCE [LARGE SCALE GENOMIC DNA]</scope>
    <source>
        <strain evidence="13">ACB1</strain>
    </source>
</reference>
<sequence length="550" mass="63336">MLTKVNKMSKALPASPVKNKILHAPKMLFAKTRTSKQALILFTRLPIAGKTKTRLIPYLGKKGARDIHLALLQDFAKLYRNFHRREKEVKLFLFFSSATANEVVEGAFDPGKKESTKEQEGRKEESKEERKEGSKEDIKKDIAEMKMLRNLFPDAEFVSQEGENIFLKMKNAFLYTFQEGYSFSYLVGADIPFLSEDSFCKVFSAGRSGKNVLGESLDGGYYGIGLQSRVKSSELDKIFSLGKKRDDCKVNPEQNRLMKPECAKREKQEQEADIFEYTKTALYATRFPLLLLKKRRDIDDREDIAAYRQLIPYNKALQDSFIGREILRQAKISIIIPCYKEGDTLSNMEEQLRPYKKQAEILFADGGENHFSGEYRVVPCPKGRAKQMNTVAKVASGDILFFLHCDSILPKGFLEEIREALRKTPVACFGIRFSPSTPLMMICSFISNHRVYDRKVMFGDQGIFLGRELFFQMGGFPDIPLMEDYQFSLNLKSRGIPMGLCKKRLITSERRFSGSFFHKLLIMWKMNRLRARYRKGEDINALAKEYRDIR</sequence>
<feature type="region of interest" description="Disordered" evidence="11">
    <location>
        <begin position="106"/>
        <end position="136"/>
    </location>
</feature>
<dbReference type="STRING" id="796943.HMPREF9625_00606"/>
<evidence type="ECO:0000313" key="14">
    <source>
        <dbReference type="Proteomes" id="UP000018461"/>
    </source>
</evidence>
<keyword evidence="2" id="KW-1003">Cell membrane</keyword>
<accession>G9WMM3</accession>
<keyword evidence="5" id="KW-0125">Carotenoid biosynthesis</keyword>
<dbReference type="Gene3D" id="3.90.550.10">
    <property type="entry name" value="Spore Coat Polysaccharide Biosynthesis Protein SpsA, Chain A"/>
    <property type="match status" value="2"/>
</dbReference>
<feature type="compositionally biased region" description="Basic and acidic residues" evidence="11">
    <location>
        <begin position="110"/>
        <end position="136"/>
    </location>
</feature>
<evidence type="ECO:0000256" key="2">
    <source>
        <dbReference type="ARBA" id="ARBA00022475"/>
    </source>
</evidence>
<evidence type="ECO:0000259" key="12">
    <source>
        <dbReference type="Pfam" id="PF00535"/>
    </source>
</evidence>
<keyword evidence="4" id="KW-0808">Transferase</keyword>
<organism evidence="13 14">
    <name type="scientific">Oribacterium parvum ACB1</name>
    <dbReference type="NCBI Taxonomy" id="796943"/>
    <lineage>
        <taxon>Bacteria</taxon>
        <taxon>Bacillati</taxon>
        <taxon>Bacillota</taxon>
        <taxon>Clostridia</taxon>
        <taxon>Lachnospirales</taxon>
        <taxon>Lachnospiraceae</taxon>
        <taxon>Oribacterium</taxon>
    </lineage>
</organism>
<dbReference type="HOGENOM" id="CLU_617822_0_0_9"/>
<evidence type="ECO:0000256" key="10">
    <source>
        <dbReference type="ARBA" id="ARBA00040345"/>
    </source>
</evidence>
<keyword evidence="14" id="KW-1185">Reference proteome</keyword>
<dbReference type="GO" id="GO:0016757">
    <property type="term" value="F:glycosyltransferase activity"/>
    <property type="evidence" value="ECO:0007669"/>
    <property type="project" value="UniProtKB-KW"/>
</dbReference>
<evidence type="ECO:0000256" key="7">
    <source>
        <dbReference type="ARBA" id="ARBA00037281"/>
    </source>
</evidence>
<evidence type="ECO:0000256" key="1">
    <source>
        <dbReference type="ARBA" id="ARBA00004236"/>
    </source>
</evidence>
<proteinExistence type="inferred from homology"/>
<evidence type="ECO:0000256" key="11">
    <source>
        <dbReference type="SAM" id="MobiDB-lite"/>
    </source>
</evidence>
<dbReference type="PATRIC" id="fig|796943.3.peg.1002"/>
<dbReference type="Pfam" id="PF00535">
    <property type="entry name" value="Glycos_transf_2"/>
    <property type="match status" value="1"/>
</dbReference>
<evidence type="ECO:0000256" key="5">
    <source>
        <dbReference type="ARBA" id="ARBA00022746"/>
    </source>
</evidence>
<evidence type="ECO:0000256" key="6">
    <source>
        <dbReference type="ARBA" id="ARBA00023136"/>
    </source>
</evidence>
<evidence type="ECO:0000256" key="9">
    <source>
        <dbReference type="ARBA" id="ARBA00038120"/>
    </source>
</evidence>
<dbReference type="GO" id="GO:0016117">
    <property type="term" value="P:carotenoid biosynthetic process"/>
    <property type="evidence" value="ECO:0007669"/>
    <property type="project" value="UniProtKB-KW"/>
</dbReference>
<dbReference type="InterPro" id="IPR026461">
    <property type="entry name" value="Trfase_2_rSAM/seldom_assoc"/>
</dbReference>
<comment type="caution">
    <text evidence="13">The sequence shown here is derived from an EMBL/GenBank/DDBJ whole genome shotgun (WGS) entry which is preliminary data.</text>
</comment>
<gene>
    <name evidence="13" type="ORF">HMPREF9625_00606</name>
</gene>
<comment type="subcellular location">
    <subcellularLocation>
        <location evidence="1">Cell membrane</location>
    </subcellularLocation>
</comment>
<dbReference type="RefSeq" id="WP_009534468.1">
    <property type="nucleotide sequence ID" value="NZ_KE148312.1"/>
</dbReference>
<dbReference type="AlphaFoldDB" id="G9WMM3"/>
<evidence type="ECO:0000256" key="4">
    <source>
        <dbReference type="ARBA" id="ARBA00022679"/>
    </source>
</evidence>
<dbReference type="PANTHER" id="PTHR43646:SF2">
    <property type="entry name" value="GLYCOSYLTRANSFERASE 2-LIKE DOMAIN-CONTAINING PROTEIN"/>
    <property type="match status" value="1"/>
</dbReference>
<name>G9WMM3_9FIRM</name>
<dbReference type="SUPFAM" id="SSF53448">
    <property type="entry name" value="Nucleotide-diphospho-sugar transferases"/>
    <property type="match status" value="2"/>
</dbReference>
<dbReference type="PANTHER" id="PTHR43646">
    <property type="entry name" value="GLYCOSYLTRANSFERASE"/>
    <property type="match status" value="1"/>
</dbReference>
<dbReference type="EMBL" id="AFZC02000003">
    <property type="protein sequence ID" value="EHL11776.1"/>
    <property type="molecule type" value="Genomic_DNA"/>
</dbReference>
<evidence type="ECO:0000256" key="3">
    <source>
        <dbReference type="ARBA" id="ARBA00022676"/>
    </source>
</evidence>
<dbReference type="Proteomes" id="UP000018461">
    <property type="component" value="Unassembled WGS sequence"/>
</dbReference>
<comment type="function">
    <text evidence="7">Catalyzes the glycosylation of 4,4'-diaponeurosporenoate, i.e. the esterification of glucose at the C1'' position with the carboxyl group of 4,4'-diaponeurosporenic acid, to form glycosyl-4,4'-diaponeurosporenoate. This is a step in the biosynthesis of staphyloxanthin, an orange pigment present in most staphylococci strains.</text>
</comment>
<dbReference type="GO" id="GO:0005886">
    <property type="term" value="C:plasma membrane"/>
    <property type="evidence" value="ECO:0007669"/>
    <property type="project" value="UniProtKB-SubCell"/>
</dbReference>
<dbReference type="NCBIfam" id="TIGR04283">
    <property type="entry name" value="glyco_like_mftF"/>
    <property type="match status" value="1"/>
</dbReference>
<dbReference type="Pfam" id="PF09837">
    <property type="entry name" value="DUF2064"/>
    <property type="match status" value="1"/>
</dbReference>
<dbReference type="InterPro" id="IPR001173">
    <property type="entry name" value="Glyco_trans_2-like"/>
</dbReference>
<keyword evidence="6" id="KW-0472">Membrane</keyword>
<feature type="domain" description="Glycosyltransferase 2-like" evidence="12">
    <location>
        <begin position="333"/>
        <end position="432"/>
    </location>
</feature>
<evidence type="ECO:0000256" key="8">
    <source>
        <dbReference type="ARBA" id="ARBA00037904"/>
    </source>
</evidence>
<keyword evidence="3" id="KW-0328">Glycosyltransferase</keyword>
<comment type="similarity">
    <text evidence="9">Belongs to the glycosyltransferase 2 family. CrtQ subfamily.</text>
</comment>
<dbReference type="InterPro" id="IPR018641">
    <property type="entry name" value="Trfase_1_rSAM/seldom-assoc"/>
</dbReference>
<comment type="pathway">
    <text evidence="8">Carotenoid biosynthesis; staphyloxanthin biosynthesis; staphyloxanthin from farnesyl diphosphate: step 4/5.</text>
</comment>